<evidence type="ECO:0000256" key="2">
    <source>
        <dbReference type="SAM" id="MobiDB-lite"/>
    </source>
</evidence>
<dbReference type="PANTHER" id="PTHR21666">
    <property type="entry name" value="PEPTIDASE-RELATED"/>
    <property type="match status" value="1"/>
</dbReference>
<feature type="region of interest" description="Disordered" evidence="2">
    <location>
        <begin position="220"/>
        <end position="240"/>
    </location>
</feature>
<dbReference type="Pfam" id="PF01551">
    <property type="entry name" value="Peptidase_M23"/>
    <property type="match status" value="1"/>
</dbReference>
<dbReference type="PANTHER" id="PTHR21666:SF289">
    <property type="entry name" value="L-ALA--D-GLU ENDOPEPTIDASE"/>
    <property type="match status" value="1"/>
</dbReference>
<dbReference type="Gene3D" id="2.70.70.10">
    <property type="entry name" value="Glucose Permease (Domain IIA)"/>
    <property type="match status" value="1"/>
</dbReference>
<dbReference type="GO" id="GO:0004222">
    <property type="term" value="F:metalloendopeptidase activity"/>
    <property type="evidence" value="ECO:0007669"/>
    <property type="project" value="TreeGrafter"/>
</dbReference>
<name>A0AA43GNM4_9CYAN</name>
<dbReference type="InterPro" id="IPR011055">
    <property type="entry name" value="Dup_hybrid_motif"/>
</dbReference>
<evidence type="ECO:0000256" key="1">
    <source>
        <dbReference type="ARBA" id="ARBA00022729"/>
    </source>
</evidence>
<dbReference type="Proteomes" id="UP001159387">
    <property type="component" value="Unassembled WGS sequence"/>
</dbReference>
<evidence type="ECO:0000313" key="4">
    <source>
        <dbReference type="EMBL" id="MDH6059048.1"/>
    </source>
</evidence>
<dbReference type="AlphaFoldDB" id="A0AA43GNM4"/>
<keyword evidence="1" id="KW-0732">Signal</keyword>
<protein>
    <submittedName>
        <fullName evidence="4">Peptidoglycan DD-metalloendopeptidase family protein</fullName>
    </submittedName>
</protein>
<sequence>MTQRHQSTHHHFQNSSKRYPYGKLFHIYVSTLPAQSFFLLSSVSFLGGGLAVAQTETAIDNIVPAVPAVPTVPVVETSQSTAVGNNPVKKNTDTSAISTPESDLEERQADLIQKLRSRKPVSPPKANVTLEKPRIQVAQPTKPSTLPEKLPEVARPGNTNRVTSTTVEKTKDYNNAYIDPINYNVNTTATYQAPKSVVLTERSSGCETVLPSGQSISSNTCAGAPQTPAPNQSLANSEGKTTPNWLKASQNTQVAKVATVTPLATKKSNNTWRPQTTASSNTTKTAYRPNRFIPQPGDFATTTAIGSPMASNGETLPPPMASGNIAPRASRVAYDFPLASVLPQIPFTGGFAYANHRGMMFPLSIPARITSVFGWRIHPITGDRRFHAGTDLGAPMGTPVVAAAAGEVETANWLGGYGLTVILNHPSAQQTLYGHLSELFVQPGQRVEKGTVIGRVGSTGNSTGPHLHFEVRHLNPQGWVAVDSGVQLQVALNQLVQALQTARVSQQPDS</sequence>
<dbReference type="InterPro" id="IPR050570">
    <property type="entry name" value="Cell_wall_metabolism_enzyme"/>
</dbReference>
<comment type="caution">
    <text evidence="4">The sequence shown here is derived from an EMBL/GenBank/DDBJ whole genome shotgun (WGS) entry which is preliminary data.</text>
</comment>
<reference evidence="4 5" key="1">
    <citation type="journal article" date="2023" name="J. Phycol.">
        <title>Chrysosporum ovalisporum is synonymous with the true-branching cyanobacterium Umezakia natans (Nostocales/Aphanizomenonaceae).</title>
        <authorList>
            <person name="McGregor G.B."/>
            <person name="Sendall B.C."/>
            <person name="Niiyama Y."/>
            <person name="Tuji A."/>
            <person name="Willis A."/>
        </authorList>
    </citation>
    <scope>NUCLEOTIDE SEQUENCE [LARGE SCALE GENOMIC DNA]</scope>
    <source>
        <strain evidence="4 5">ANA360D</strain>
    </source>
</reference>
<proteinExistence type="predicted"/>
<evidence type="ECO:0000313" key="5">
    <source>
        <dbReference type="Proteomes" id="UP001159387"/>
    </source>
</evidence>
<feature type="compositionally biased region" description="Polar residues" evidence="2">
    <location>
        <begin position="229"/>
        <end position="240"/>
    </location>
</feature>
<gene>
    <name evidence="4" type="ORF">NWP17_01075</name>
</gene>
<accession>A0AA43GNM4</accession>
<feature type="region of interest" description="Disordered" evidence="2">
    <location>
        <begin position="139"/>
        <end position="160"/>
    </location>
</feature>
<feature type="compositionally biased region" description="Polar residues" evidence="2">
    <location>
        <begin position="268"/>
        <end position="285"/>
    </location>
</feature>
<feature type="domain" description="M23ase beta-sheet core" evidence="3">
    <location>
        <begin position="385"/>
        <end position="473"/>
    </location>
</feature>
<evidence type="ECO:0000259" key="3">
    <source>
        <dbReference type="Pfam" id="PF01551"/>
    </source>
</evidence>
<dbReference type="SUPFAM" id="SSF51261">
    <property type="entry name" value="Duplicated hybrid motif"/>
    <property type="match status" value="1"/>
</dbReference>
<organism evidence="4 5">
    <name type="scientific">Chrysosporum bergii ANA360D</name>
    <dbReference type="NCBI Taxonomy" id="617107"/>
    <lineage>
        <taxon>Bacteria</taxon>
        <taxon>Bacillati</taxon>
        <taxon>Cyanobacteriota</taxon>
        <taxon>Cyanophyceae</taxon>
        <taxon>Nostocales</taxon>
        <taxon>Nodulariaceae</taxon>
        <taxon>Chrysosporum</taxon>
    </lineage>
</organism>
<dbReference type="CDD" id="cd12797">
    <property type="entry name" value="M23_peptidase"/>
    <property type="match status" value="1"/>
</dbReference>
<keyword evidence="5" id="KW-1185">Reference proteome</keyword>
<feature type="region of interest" description="Disordered" evidence="2">
    <location>
        <begin position="80"/>
        <end position="105"/>
    </location>
</feature>
<dbReference type="EMBL" id="JANQDH010000012">
    <property type="protein sequence ID" value="MDH6059048.1"/>
    <property type="molecule type" value="Genomic_DNA"/>
</dbReference>
<dbReference type="RefSeq" id="WP_280653068.1">
    <property type="nucleotide sequence ID" value="NZ_JANQDH010000012.1"/>
</dbReference>
<feature type="region of interest" description="Disordered" evidence="2">
    <location>
        <begin position="268"/>
        <end position="296"/>
    </location>
</feature>
<dbReference type="InterPro" id="IPR016047">
    <property type="entry name" value="M23ase_b-sheet_dom"/>
</dbReference>